<accession>A0A2Y9BEZ1</accession>
<dbReference type="Gene3D" id="3.40.50.1970">
    <property type="match status" value="1"/>
</dbReference>
<dbReference type="GO" id="GO:1990362">
    <property type="term" value="F:butanol dehydrogenase (NAD+) activity"/>
    <property type="evidence" value="ECO:0007669"/>
    <property type="project" value="InterPro"/>
</dbReference>
<evidence type="ECO:0000259" key="2">
    <source>
        <dbReference type="Pfam" id="PF00465"/>
    </source>
</evidence>
<dbReference type="OrthoDB" id="9801156at2"/>
<dbReference type="GO" id="GO:1990002">
    <property type="term" value="F:methylglyoxal reductase (NADPH) (acetol producing) activity"/>
    <property type="evidence" value="ECO:0007669"/>
    <property type="project" value="TreeGrafter"/>
</dbReference>
<dbReference type="InterPro" id="IPR001670">
    <property type="entry name" value="ADH_Fe/GldA"/>
</dbReference>
<dbReference type="CDD" id="cd08187">
    <property type="entry name" value="BDH"/>
    <property type="match status" value="1"/>
</dbReference>
<feature type="domain" description="Alcohol dehydrogenase iron-type/glycerol dehydrogenase GldA" evidence="2">
    <location>
        <begin position="9"/>
        <end position="177"/>
    </location>
</feature>
<dbReference type="Gene3D" id="1.20.1090.10">
    <property type="entry name" value="Dehydroquinate synthase-like - alpha domain"/>
    <property type="match status" value="1"/>
</dbReference>
<gene>
    <name evidence="4" type="ORF">A8806_10747</name>
</gene>
<protein>
    <submittedName>
        <fullName evidence="4">Alcohol dehydrogenase YqhD (Iron-dependent ADH family)</fullName>
    </submittedName>
</protein>
<evidence type="ECO:0000259" key="3">
    <source>
        <dbReference type="Pfam" id="PF25137"/>
    </source>
</evidence>
<keyword evidence="5" id="KW-1185">Reference proteome</keyword>
<dbReference type="Pfam" id="PF00465">
    <property type="entry name" value="Fe-ADH"/>
    <property type="match status" value="1"/>
</dbReference>
<dbReference type="GO" id="GO:0046872">
    <property type="term" value="F:metal ion binding"/>
    <property type="evidence" value="ECO:0007669"/>
    <property type="project" value="InterPro"/>
</dbReference>
<dbReference type="InterPro" id="IPR044731">
    <property type="entry name" value="BDH-like"/>
</dbReference>
<dbReference type="Proteomes" id="UP000245845">
    <property type="component" value="Unassembled WGS sequence"/>
</dbReference>
<dbReference type="EMBL" id="QGDL01000007">
    <property type="protein sequence ID" value="PWJ28899.1"/>
    <property type="molecule type" value="Genomic_DNA"/>
</dbReference>
<reference evidence="4 5" key="1">
    <citation type="submission" date="2018-05" db="EMBL/GenBank/DDBJ databases">
        <title>The Hungate 1000. A catalogue of reference genomes from the rumen microbiome.</title>
        <authorList>
            <person name="Kelly W."/>
        </authorList>
    </citation>
    <scope>NUCLEOTIDE SEQUENCE [LARGE SCALE GENOMIC DNA]</scope>
    <source>
        <strain evidence="4 5">NLAE-zl-C242</strain>
    </source>
</reference>
<name>A0A2Y9BEZ1_9FIRM</name>
<dbReference type="FunFam" id="3.40.50.1970:FF:000003">
    <property type="entry name" value="Alcohol dehydrogenase, iron-containing"/>
    <property type="match status" value="1"/>
</dbReference>
<dbReference type="PANTHER" id="PTHR43633">
    <property type="entry name" value="ALCOHOL DEHYDROGENASE YQHD"/>
    <property type="match status" value="1"/>
</dbReference>
<comment type="caution">
    <text evidence="4">The sequence shown here is derived from an EMBL/GenBank/DDBJ whole genome shotgun (WGS) entry which is preliminary data.</text>
</comment>
<dbReference type="RefSeq" id="WP_109731446.1">
    <property type="nucleotide sequence ID" value="NZ_BAAACK010000011.1"/>
</dbReference>
<dbReference type="GO" id="GO:0008106">
    <property type="term" value="F:alcohol dehydrogenase (NADP+) activity"/>
    <property type="evidence" value="ECO:0007669"/>
    <property type="project" value="TreeGrafter"/>
</dbReference>
<dbReference type="GO" id="GO:0005829">
    <property type="term" value="C:cytosol"/>
    <property type="evidence" value="ECO:0007669"/>
    <property type="project" value="TreeGrafter"/>
</dbReference>
<dbReference type="Pfam" id="PF25137">
    <property type="entry name" value="ADH_Fe_C"/>
    <property type="match status" value="1"/>
</dbReference>
<dbReference type="InterPro" id="IPR056798">
    <property type="entry name" value="ADH_Fe_C"/>
</dbReference>
<evidence type="ECO:0000313" key="4">
    <source>
        <dbReference type="EMBL" id="PWJ28899.1"/>
    </source>
</evidence>
<keyword evidence="1" id="KW-0560">Oxidoreductase</keyword>
<dbReference type="SUPFAM" id="SSF56796">
    <property type="entry name" value="Dehydroquinate synthase-like"/>
    <property type="match status" value="1"/>
</dbReference>
<dbReference type="AlphaFoldDB" id="A0A2Y9BEZ1"/>
<sequence length="390" mass="43119">MLDFEYYNPTRIIFGRESIAKIHSLLENYGENIMLLYGGGSIKKNGIFDKVMEQLRDKNVIEMGGIEPNPTIETIRRYIQKCREEKVEFILGVGGGSVMDSAKMIGAGAVYDGDVWDFFKNHDQLPEAMLPVATVVTLAGTGSEANQNFVVTNPDTCEKIGKNGGPACFPEFAVCDPQLTFTVNAYQTASGAFDTIAHVFEHYFAEADQYMPVQDGMQEAVIRAVITELPRAIKEPDNYEARANLMWAAQQALFGIADMGKGHGERVEHKMEHILSARYNCAHGAGLAVVVPPFRKHMCRLNPAKYRQFAENVFHIDCTGLSDYEAGMKGITALEDFIKSVGLPASLREIGAESESDVDFLAEELVRQGRVTKGTGIGLKELKEMYASVY</sequence>
<evidence type="ECO:0000313" key="5">
    <source>
        <dbReference type="Proteomes" id="UP000245845"/>
    </source>
</evidence>
<feature type="domain" description="Fe-containing alcohol dehydrogenase-like C-terminal" evidence="3">
    <location>
        <begin position="188"/>
        <end position="366"/>
    </location>
</feature>
<organism evidence="4 5">
    <name type="scientific">Faecalicatena orotica</name>
    <dbReference type="NCBI Taxonomy" id="1544"/>
    <lineage>
        <taxon>Bacteria</taxon>
        <taxon>Bacillati</taxon>
        <taxon>Bacillota</taxon>
        <taxon>Clostridia</taxon>
        <taxon>Lachnospirales</taxon>
        <taxon>Lachnospiraceae</taxon>
        <taxon>Faecalicatena</taxon>
    </lineage>
</organism>
<evidence type="ECO:0000256" key="1">
    <source>
        <dbReference type="ARBA" id="ARBA00023002"/>
    </source>
</evidence>
<dbReference type="PANTHER" id="PTHR43633:SF1">
    <property type="entry name" value="ALCOHOL DEHYDROGENASE YQHD"/>
    <property type="match status" value="1"/>
</dbReference>
<proteinExistence type="predicted"/>